<dbReference type="InterPro" id="IPR004853">
    <property type="entry name" value="Sugar_P_trans_dom"/>
</dbReference>
<organism evidence="8 9">
    <name type="scientific">Heterodera trifolii</name>
    <dbReference type="NCBI Taxonomy" id="157864"/>
    <lineage>
        <taxon>Eukaryota</taxon>
        <taxon>Metazoa</taxon>
        <taxon>Ecdysozoa</taxon>
        <taxon>Nematoda</taxon>
        <taxon>Chromadorea</taxon>
        <taxon>Rhabditida</taxon>
        <taxon>Tylenchina</taxon>
        <taxon>Tylenchomorpha</taxon>
        <taxon>Tylenchoidea</taxon>
        <taxon>Heteroderidae</taxon>
        <taxon>Heteroderinae</taxon>
        <taxon>Heterodera</taxon>
    </lineage>
</organism>
<feature type="transmembrane region" description="Helical" evidence="6">
    <location>
        <begin position="524"/>
        <end position="547"/>
    </location>
</feature>
<feature type="domain" description="Sugar phosphate transporter" evidence="7">
    <location>
        <begin position="299"/>
        <end position="598"/>
    </location>
</feature>
<evidence type="ECO:0000256" key="6">
    <source>
        <dbReference type="SAM" id="Phobius"/>
    </source>
</evidence>
<gene>
    <name evidence="8" type="ORF">niasHT_038464</name>
</gene>
<feature type="transmembrane region" description="Helical" evidence="6">
    <location>
        <begin position="421"/>
        <end position="440"/>
    </location>
</feature>
<accession>A0ABD2J647</accession>
<keyword evidence="9" id="KW-1185">Reference proteome</keyword>
<feature type="transmembrane region" description="Helical" evidence="6">
    <location>
        <begin position="580"/>
        <end position="599"/>
    </location>
</feature>
<evidence type="ECO:0000259" key="7">
    <source>
        <dbReference type="Pfam" id="PF03151"/>
    </source>
</evidence>
<evidence type="ECO:0000256" key="3">
    <source>
        <dbReference type="ARBA" id="ARBA00022989"/>
    </source>
</evidence>
<keyword evidence="3 6" id="KW-1133">Transmembrane helix</keyword>
<feature type="transmembrane region" description="Helical" evidence="6">
    <location>
        <begin position="446"/>
        <end position="465"/>
    </location>
</feature>
<comment type="subcellular location">
    <subcellularLocation>
        <location evidence="1">Membrane</location>
        <topology evidence="1">Multi-pass membrane protein</topology>
    </subcellularLocation>
</comment>
<proteinExistence type="predicted"/>
<keyword evidence="2 6" id="KW-0812">Transmembrane</keyword>
<reference evidence="8 9" key="1">
    <citation type="submission" date="2024-10" db="EMBL/GenBank/DDBJ databases">
        <authorList>
            <person name="Kim D."/>
        </authorList>
    </citation>
    <scope>NUCLEOTIDE SEQUENCE [LARGE SCALE GENOMIC DNA]</scope>
    <source>
        <strain evidence="8">BH-2024</strain>
    </source>
</reference>
<feature type="transmembrane region" description="Helical" evidence="6">
    <location>
        <begin position="554"/>
        <end position="574"/>
    </location>
</feature>
<evidence type="ECO:0000256" key="1">
    <source>
        <dbReference type="ARBA" id="ARBA00004141"/>
    </source>
</evidence>
<dbReference type="InterPro" id="IPR050186">
    <property type="entry name" value="TPT_transporter"/>
</dbReference>
<feature type="region of interest" description="Disordered" evidence="5">
    <location>
        <begin position="81"/>
        <end position="117"/>
    </location>
</feature>
<dbReference type="PANTHER" id="PTHR11132">
    <property type="entry name" value="SOLUTE CARRIER FAMILY 35"/>
    <property type="match status" value="1"/>
</dbReference>
<dbReference type="AlphaFoldDB" id="A0ABD2J647"/>
<dbReference type="GO" id="GO:0016020">
    <property type="term" value="C:membrane"/>
    <property type="evidence" value="ECO:0007669"/>
    <property type="project" value="UniProtKB-SubCell"/>
</dbReference>
<feature type="region of interest" description="Disordered" evidence="5">
    <location>
        <begin position="177"/>
        <end position="196"/>
    </location>
</feature>
<comment type="caution">
    <text evidence="8">The sequence shown here is derived from an EMBL/GenBank/DDBJ whole genome shotgun (WGS) entry which is preliminary data.</text>
</comment>
<feature type="transmembrane region" description="Helical" evidence="6">
    <location>
        <begin position="297"/>
        <end position="317"/>
    </location>
</feature>
<evidence type="ECO:0000256" key="4">
    <source>
        <dbReference type="ARBA" id="ARBA00023136"/>
    </source>
</evidence>
<feature type="transmembrane region" description="Helical" evidence="6">
    <location>
        <begin position="485"/>
        <end position="504"/>
    </location>
</feature>
<evidence type="ECO:0000256" key="5">
    <source>
        <dbReference type="SAM" id="MobiDB-lite"/>
    </source>
</evidence>
<evidence type="ECO:0000313" key="9">
    <source>
        <dbReference type="Proteomes" id="UP001620626"/>
    </source>
</evidence>
<name>A0ABD2J647_9BILA</name>
<evidence type="ECO:0000313" key="8">
    <source>
        <dbReference type="EMBL" id="KAL3082398.1"/>
    </source>
</evidence>
<dbReference type="Pfam" id="PF03151">
    <property type="entry name" value="TPT"/>
    <property type="match status" value="1"/>
</dbReference>
<sequence length="694" mass="75401">MPHPHNQQNYLFHKNDYHFFQQNGEALPPPPPQFTMVGGVPVALAPGQTAAVGVQFVPKNDSKYETLASLDANIFVKSGSPQPAPKEFQSKVAGSKFAPTPNPQQAKAGGSQFVPKHDPKYETLARVDPNIFVKNAPPAAASAAPKPQQSKAPQQLVKDSKYQTLAGLDANIFVKNAPPGTAAAPKPQQSKAAPQQLVKDSKYQTLAGLDANIFVKNAPATPAKAAPQAPVKDSKEKWGIVTKIATASIIYGATKSQSQRRKSSTVVSSAVSGPKCKICEREIPTNGGALRAVAGEMFRLFLMVALYYPLSVGLTFYQKWFIKHYRLPLLIVAGHYLTKYWLATTIRSVVEWAQKNRRVRVPLQEQLRWLMPIGFCASLDIGLSNWSLEYVTISLYTMAKSSSILFIVGFSLMLRLERWRTSLGTSAFLIAFGLFLFTWRSTQLDMWGLLLVELAALCTGIRWTISQLIMQGEECATPIRHPLDIMIAVQPWMFLAIVPIVVVVEGPEMTFLSLTSFYDSQQPMLVLSLILFGGMLAFLMEFAEYLLLVNTSGITLSILGIVKEGISLLLAHYLHNDHLSTVNIVGLALCVLGMVLHSVRKAQNRHFGSVGGGGGHVPSSSSSVCSSCSSSSSLSTANHNSSNKSSSAAACNEMIGMSSTSSSALKPASAALIMRTTADMDEQRRNLLLSEQTV</sequence>
<feature type="compositionally biased region" description="Low complexity" evidence="5">
    <location>
        <begin position="182"/>
        <end position="196"/>
    </location>
</feature>
<dbReference type="Proteomes" id="UP001620626">
    <property type="component" value="Unassembled WGS sequence"/>
</dbReference>
<feature type="transmembrane region" description="Helical" evidence="6">
    <location>
        <begin position="393"/>
        <end position="414"/>
    </location>
</feature>
<evidence type="ECO:0000256" key="2">
    <source>
        <dbReference type="ARBA" id="ARBA00022692"/>
    </source>
</evidence>
<keyword evidence="4 6" id="KW-0472">Membrane</keyword>
<dbReference type="EMBL" id="JBICBT010001110">
    <property type="protein sequence ID" value="KAL3082398.1"/>
    <property type="molecule type" value="Genomic_DNA"/>
</dbReference>
<protein>
    <recommendedName>
        <fullName evidence="7">Sugar phosphate transporter domain-containing protein</fullName>
    </recommendedName>
</protein>